<dbReference type="OrthoDB" id="6270329at2759"/>
<dbReference type="InterPro" id="IPR034891">
    <property type="entry name" value="PB1_NLP"/>
</dbReference>
<dbReference type="PROSITE" id="PS51519">
    <property type="entry name" value="RWP_RK"/>
    <property type="match status" value="1"/>
</dbReference>
<dbReference type="PANTHER" id="PTHR32002:SF44">
    <property type="entry name" value="PROTEIN NLP4"/>
    <property type="match status" value="1"/>
</dbReference>
<feature type="domain" description="PB1" evidence="7">
    <location>
        <begin position="746"/>
        <end position="829"/>
    </location>
</feature>
<evidence type="ECO:0000256" key="2">
    <source>
        <dbReference type="ARBA" id="ARBA00023125"/>
    </source>
</evidence>
<evidence type="ECO:0000256" key="5">
    <source>
        <dbReference type="SAM" id="MobiDB-lite"/>
    </source>
</evidence>
<reference evidence="8" key="1">
    <citation type="submission" date="2020-01" db="EMBL/GenBank/DDBJ databases">
        <authorList>
            <person name="Mishra B."/>
        </authorList>
    </citation>
    <scope>NUCLEOTIDE SEQUENCE [LARGE SCALE GENOMIC DNA]</scope>
</reference>
<keyword evidence="9" id="KW-1185">Reference proteome</keyword>
<dbReference type="AlphaFoldDB" id="A0A6D2HT38"/>
<keyword evidence="3" id="KW-0804">Transcription</keyword>
<dbReference type="SMART" id="SM00666">
    <property type="entry name" value="PB1"/>
    <property type="match status" value="1"/>
</dbReference>
<dbReference type="InterPro" id="IPR000270">
    <property type="entry name" value="PB1_dom"/>
</dbReference>
<dbReference type="InterPro" id="IPR045012">
    <property type="entry name" value="NLP"/>
</dbReference>
<dbReference type="PROSITE" id="PS51745">
    <property type="entry name" value="PB1"/>
    <property type="match status" value="1"/>
</dbReference>
<keyword evidence="4" id="KW-0539">Nucleus</keyword>
<proteinExistence type="predicted"/>
<comment type="caution">
    <text evidence="8">The sequence shown here is derived from an EMBL/GenBank/DDBJ whole genome shotgun (WGS) entry which is preliminary data.</text>
</comment>
<evidence type="ECO:0000259" key="6">
    <source>
        <dbReference type="PROSITE" id="PS51519"/>
    </source>
</evidence>
<dbReference type="InterPro" id="IPR055081">
    <property type="entry name" value="NLP1-9_GAF"/>
</dbReference>
<name>A0A6D2HT38_9BRAS</name>
<dbReference type="Pfam" id="PF02042">
    <property type="entry name" value="RWP-RK"/>
    <property type="match status" value="1"/>
</dbReference>
<evidence type="ECO:0008006" key="10">
    <source>
        <dbReference type="Google" id="ProtNLM"/>
    </source>
</evidence>
<dbReference type="CDD" id="cd06407">
    <property type="entry name" value="PB1_NLP"/>
    <property type="match status" value="1"/>
</dbReference>
<feature type="domain" description="RWP-RK" evidence="6">
    <location>
        <begin position="534"/>
        <end position="620"/>
    </location>
</feature>
<evidence type="ECO:0000256" key="1">
    <source>
        <dbReference type="ARBA" id="ARBA00023015"/>
    </source>
</evidence>
<gene>
    <name evidence="8" type="ORF">MERR_LOCUS7339</name>
</gene>
<keyword evidence="2" id="KW-0238">DNA-binding</keyword>
<organism evidence="8 9">
    <name type="scientific">Microthlaspi erraticum</name>
    <dbReference type="NCBI Taxonomy" id="1685480"/>
    <lineage>
        <taxon>Eukaryota</taxon>
        <taxon>Viridiplantae</taxon>
        <taxon>Streptophyta</taxon>
        <taxon>Embryophyta</taxon>
        <taxon>Tracheophyta</taxon>
        <taxon>Spermatophyta</taxon>
        <taxon>Magnoliopsida</taxon>
        <taxon>eudicotyledons</taxon>
        <taxon>Gunneridae</taxon>
        <taxon>Pentapetalae</taxon>
        <taxon>rosids</taxon>
        <taxon>malvids</taxon>
        <taxon>Brassicales</taxon>
        <taxon>Brassicaceae</taxon>
        <taxon>Coluteocarpeae</taxon>
        <taxon>Microthlaspi</taxon>
    </lineage>
</organism>
<dbReference type="GO" id="GO:0003677">
    <property type="term" value="F:DNA binding"/>
    <property type="evidence" value="ECO:0007669"/>
    <property type="project" value="UniProtKB-KW"/>
</dbReference>
<evidence type="ECO:0000256" key="3">
    <source>
        <dbReference type="ARBA" id="ARBA00023163"/>
    </source>
</evidence>
<dbReference type="GO" id="GO:0003700">
    <property type="term" value="F:DNA-binding transcription factor activity"/>
    <property type="evidence" value="ECO:0007669"/>
    <property type="project" value="InterPro"/>
</dbReference>
<dbReference type="Gene3D" id="3.10.20.90">
    <property type="entry name" value="Phosphatidylinositol 3-kinase Catalytic Subunit, Chain A, domain 1"/>
    <property type="match status" value="1"/>
</dbReference>
<feature type="compositionally biased region" description="Low complexity" evidence="5">
    <location>
        <begin position="661"/>
        <end position="682"/>
    </location>
</feature>
<evidence type="ECO:0000313" key="8">
    <source>
        <dbReference type="EMBL" id="CAA7020104.1"/>
    </source>
</evidence>
<dbReference type="SUPFAM" id="SSF54277">
    <property type="entry name" value="CAD &amp; PB1 domains"/>
    <property type="match status" value="1"/>
</dbReference>
<keyword evidence="1" id="KW-0805">Transcription regulation</keyword>
<dbReference type="Pfam" id="PF00564">
    <property type="entry name" value="PB1"/>
    <property type="match status" value="1"/>
</dbReference>
<evidence type="ECO:0000256" key="4">
    <source>
        <dbReference type="ARBA" id="ARBA00023242"/>
    </source>
</evidence>
<feature type="compositionally biased region" description="Polar residues" evidence="5">
    <location>
        <begin position="683"/>
        <end position="694"/>
    </location>
</feature>
<dbReference type="Pfam" id="PF22922">
    <property type="entry name" value="GAF_NLP"/>
    <property type="match status" value="2"/>
</dbReference>
<dbReference type="EMBL" id="CACVBM020000521">
    <property type="protein sequence ID" value="CAA7020104.1"/>
    <property type="molecule type" value="Genomic_DNA"/>
</dbReference>
<dbReference type="PANTHER" id="PTHR32002">
    <property type="entry name" value="PROTEIN NLP8"/>
    <property type="match status" value="1"/>
</dbReference>
<accession>A0A6D2HT38</accession>
<dbReference type="InterPro" id="IPR053793">
    <property type="entry name" value="PB1-like"/>
</dbReference>
<feature type="region of interest" description="Disordered" evidence="5">
    <location>
        <begin position="634"/>
        <end position="699"/>
    </location>
</feature>
<feature type="compositionally biased region" description="Pro residues" evidence="5">
    <location>
        <begin position="650"/>
        <end position="660"/>
    </location>
</feature>
<sequence length="846" mass="94462">MEDSFLQTENAEMDTEFMNGLLLDGCWLETTDGSEFLNLSPSASSVSPFDPSSFMWSPAQDTSAICTPGAVSQMYGQDSAERSSLDEFQWNKRWWIAPGGGVSSVTERLVQAVEHIKDYTTERGSLIQLWVPVNRGGKRVLTTKEQPFSHDPLCQRLANYREISVNYHFSAEQDDSKALAGLPGRVFLGKLPEWTPDVRFFRSEEYPRVQHAQDCDVRGTLAIPVFEQGSKICLGVIEVVMTTEMVKLRPELESICRALQAVDLRSTEVPIPPSLKGCDFSYKAALPEIRNLLRCACETHKLPLAQTWVSCIQQSKSGCRHSDENYIHCVSTVDDACYVGDPTVREFHEACSEHHLLKGQGVAGQAFLTNGPCFSSDVSNYKKSEYPLSHHANMFGLHGAVAIRLRCIHTGSADFVLEFFLPKDCDDLEEQRKMLNALSTIMAHVPRSLRTVTDKELEEESEVMIEREEEMIVTPKIENTSELQHSSWSNNNSSNPQSLGLVFDGGEKPNDVFGLKRGFDYSMDCNINESSTFTSGGFGRMAEKKRTKADKTITLDVLRQYFAGSLKDAAKNIGVCPTTLKRICRQHGIQRWPSRKIKKVGHSLQKIQRVIDSVEGVSGPLPIGSFYANFPHLASSQSQEPSQQQQQAKPSPPPPPPPPLQAAKSPVSSYSHSSNSSQCCSSETQLNSGATTGPAQADVGGALKKTSSEIELQSSSLDETVLTLSSLENNPQGTQHLSSSQDDNDFLRIKVGYGEEKIRFRMRNSRRLADVLWEIGKRFNIEDMSRYDLKYLDEDNEWVLLTCDEDVDECVDVCRTTPNHTIKLLLQVSSHHFPERSSATEYTLWH</sequence>
<dbReference type="InterPro" id="IPR003035">
    <property type="entry name" value="RWP-RK_dom"/>
</dbReference>
<protein>
    <recommendedName>
        <fullName evidence="10">PB1 domain-containing protein</fullName>
    </recommendedName>
</protein>
<evidence type="ECO:0000313" key="9">
    <source>
        <dbReference type="Proteomes" id="UP000467841"/>
    </source>
</evidence>
<dbReference type="Proteomes" id="UP000467841">
    <property type="component" value="Unassembled WGS sequence"/>
</dbReference>
<feature type="compositionally biased region" description="Low complexity" evidence="5">
    <location>
        <begin position="634"/>
        <end position="649"/>
    </location>
</feature>
<evidence type="ECO:0000259" key="7">
    <source>
        <dbReference type="PROSITE" id="PS51745"/>
    </source>
</evidence>